<evidence type="ECO:0000256" key="3">
    <source>
        <dbReference type="ARBA" id="ARBA00022989"/>
    </source>
</evidence>
<feature type="transmembrane region" description="Helical" evidence="6">
    <location>
        <begin position="43"/>
        <end position="63"/>
    </location>
</feature>
<dbReference type="RefSeq" id="WP_310091916.1">
    <property type="nucleotide sequence ID" value="NZ_JAVDTT010000002.1"/>
</dbReference>
<sequence>MRFKRTGVRYSDTPQPATPYQKAGQVWDDRIGAARLQARNWRLMAFGCLTLSLIVVGGLLWQLGRSTITPYVVEVDKEGEARAIGPAMETYRPNDAQVARELERFIRNVRSLPLDPVVLRERWLEAYDYSTDRGAVALNEYARNNDPFGRVGKVTVAVEVISVVRASTTSFQVRWIERSSVNGALSTTERWTGIVTLVLQPPRDVVRLRKNPLGIYVNGLDWSRELGSATTTGEER</sequence>
<keyword evidence="2 6" id="KW-0812">Transmembrane</keyword>
<keyword evidence="9" id="KW-1185">Reference proteome</keyword>
<dbReference type="EMBL" id="JAVDTT010000002">
    <property type="protein sequence ID" value="MDR6841292.1"/>
    <property type="molecule type" value="Genomic_DNA"/>
</dbReference>
<keyword evidence="3 6" id="KW-1133">Transmembrane helix</keyword>
<evidence type="ECO:0000256" key="6">
    <source>
        <dbReference type="SAM" id="Phobius"/>
    </source>
</evidence>
<gene>
    <name evidence="8" type="ORF">J2W94_001577</name>
</gene>
<comment type="caution">
    <text evidence="8">The sequence shown here is derived from an EMBL/GenBank/DDBJ whole genome shotgun (WGS) entry which is preliminary data.</text>
</comment>
<feature type="region of interest" description="Disordered" evidence="5">
    <location>
        <begin position="1"/>
        <end position="21"/>
    </location>
</feature>
<dbReference type="SUPFAM" id="SSF54427">
    <property type="entry name" value="NTF2-like"/>
    <property type="match status" value="1"/>
</dbReference>
<dbReference type="InterPro" id="IPR035658">
    <property type="entry name" value="TrbF"/>
</dbReference>
<evidence type="ECO:0000256" key="1">
    <source>
        <dbReference type="ARBA" id="ARBA00004167"/>
    </source>
</evidence>
<proteinExistence type="predicted"/>
<evidence type="ECO:0000259" key="7">
    <source>
        <dbReference type="Pfam" id="PF04335"/>
    </source>
</evidence>
<name>A0ABU1RR93_9GAMM</name>
<evidence type="ECO:0000256" key="5">
    <source>
        <dbReference type="SAM" id="MobiDB-lite"/>
    </source>
</evidence>
<dbReference type="CDD" id="cd16425">
    <property type="entry name" value="TrbF"/>
    <property type="match status" value="1"/>
</dbReference>
<protein>
    <submittedName>
        <fullName evidence="8">Type IV secretion system protein VirB5</fullName>
    </submittedName>
</protein>
<evidence type="ECO:0000313" key="9">
    <source>
        <dbReference type="Proteomes" id="UP001254759"/>
    </source>
</evidence>
<dbReference type="InterPro" id="IPR007430">
    <property type="entry name" value="VirB8"/>
</dbReference>
<dbReference type="Proteomes" id="UP001254759">
    <property type="component" value="Unassembled WGS sequence"/>
</dbReference>
<feature type="domain" description="Bacterial virulence protein VirB8" evidence="7">
    <location>
        <begin position="22"/>
        <end position="225"/>
    </location>
</feature>
<comment type="subcellular location">
    <subcellularLocation>
        <location evidence="1">Membrane</location>
        <topology evidence="1">Single-pass membrane protein</topology>
    </subcellularLocation>
</comment>
<evidence type="ECO:0000256" key="4">
    <source>
        <dbReference type="ARBA" id="ARBA00023136"/>
    </source>
</evidence>
<organism evidence="8 9">
    <name type="scientific">Pseudoxanthomonas sacheonensis</name>
    <dbReference type="NCBI Taxonomy" id="443615"/>
    <lineage>
        <taxon>Bacteria</taxon>
        <taxon>Pseudomonadati</taxon>
        <taxon>Pseudomonadota</taxon>
        <taxon>Gammaproteobacteria</taxon>
        <taxon>Lysobacterales</taxon>
        <taxon>Lysobacteraceae</taxon>
        <taxon>Pseudoxanthomonas</taxon>
    </lineage>
</organism>
<dbReference type="Pfam" id="PF04335">
    <property type="entry name" value="VirB8"/>
    <property type="match status" value="1"/>
</dbReference>
<keyword evidence="4 6" id="KW-0472">Membrane</keyword>
<evidence type="ECO:0000256" key="2">
    <source>
        <dbReference type="ARBA" id="ARBA00022692"/>
    </source>
</evidence>
<dbReference type="NCBIfam" id="NF010446">
    <property type="entry name" value="PRK13872.1"/>
    <property type="match status" value="1"/>
</dbReference>
<evidence type="ECO:0000313" key="8">
    <source>
        <dbReference type="EMBL" id="MDR6841292.1"/>
    </source>
</evidence>
<dbReference type="Gene3D" id="3.10.450.230">
    <property type="entry name" value="VirB8 protein"/>
    <property type="match status" value="1"/>
</dbReference>
<dbReference type="InterPro" id="IPR032710">
    <property type="entry name" value="NTF2-like_dom_sf"/>
</dbReference>
<reference evidence="8 9" key="1">
    <citation type="submission" date="2023-07" db="EMBL/GenBank/DDBJ databases">
        <title>Sorghum-associated microbial communities from plants grown in Nebraska, USA.</title>
        <authorList>
            <person name="Schachtman D."/>
        </authorList>
    </citation>
    <scope>NUCLEOTIDE SEQUENCE [LARGE SCALE GENOMIC DNA]</scope>
    <source>
        <strain evidence="8 9">BE107</strain>
    </source>
</reference>
<accession>A0ABU1RR93</accession>